<sequence>MQNPSTVFTVLHLSATPDVANVRMATESFFQHLSQELPHGSDISKEVPLLDCPLDSDYRCTANRVTLIGNGVYSPATLFESVDYILVNEQPSNWLIASTQALADRLDVWNHTLLLPGMAFDICPSVVSTIILPASSTIGVFKKVEAQ</sequence>
<comment type="caution">
    <text evidence="1">The sequence shown here is derived from an EMBL/GenBank/DDBJ whole genome shotgun (WGS) entry which is preliminary data.</text>
</comment>
<evidence type="ECO:0000313" key="1">
    <source>
        <dbReference type="EMBL" id="ROW05227.1"/>
    </source>
</evidence>
<name>A0A423WP45_CYTCH</name>
<keyword evidence="2" id="KW-1185">Reference proteome</keyword>
<dbReference type="AlphaFoldDB" id="A0A423WP45"/>
<dbReference type="EMBL" id="LJZO01000001">
    <property type="protein sequence ID" value="ROW05227.1"/>
    <property type="molecule type" value="Genomic_DNA"/>
</dbReference>
<organism evidence="1 2">
    <name type="scientific">Cytospora chrysosperma</name>
    <name type="common">Cytospora canker fungus</name>
    <name type="synonym">Sphaeria chrysosperma</name>
    <dbReference type="NCBI Taxonomy" id="252740"/>
    <lineage>
        <taxon>Eukaryota</taxon>
        <taxon>Fungi</taxon>
        <taxon>Dikarya</taxon>
        <taxon>Ascomycota</taxon>
        <taxon>Pezizomycotina</taxon>
        <taxon>Sordariomycetes</taxon>
        <taxon>Sordariomycetidae</taxon>
        <taxon>Diaporthales</taxon>
        <taxon>Cytosporaceae</taxon>
        <taxon>Cytospora</taxon>
    </lineage>
</organism>
<accession>A0A423WP45</accession>
<gene>
    <name evidence="1" type="ORF">VSDG_00411</name>
</gene>
<proteinExistence type="predicted"/>
<protein>
    <submittedName>
        <fullName evidence="1">Uncharacterized protein</fullName>
    </submittedName>
</protein>
<dbReference type="Proteomes" id="UP000284375">
    <property type="component" value="Unassembled WGS sequence"/>
</dbReference>
<evidence type="ECO:0000313" key="2">
    <source>
        <dbReference type="Proteomes" id="UP000284375"/>
    </source>
</evidence>
<reference evidence="1 2" key="1">
    <citation type="submission" date="2015-09" db="EMBL/GenBank/DDBJ databases">
        <title>Host preference determinants of Valsa canker pathogens revealed by comparative genomics.</title>
        <authorList>
            <person name="Yin Z."/>
            <person name="Huang L."/>
        </authorList>
    </citation>
    <scope>NUCLEOTIDE SEQUENCE [LARGE SCALE GENOMIC DNA]</scope>
    <source>
        <strain evidence="1 2">YSFL</strain>
    </source>
</reference>